<dbReference type="AlphaFoldDB" id="A0A409VJD8"/>
<dbReference type="Gene3D" id="1.20.1050.60">
    <property type="entry name" value="alpha-1,2-mannosidase"/>
    <property type="match status" value="1"/>
</dbReference>
<dbReference type="SUPFAM" id="SSF48208">
    <property type="entry name" value="Six-hairpin glycosidases"/>
    <property type="match status" value="1"/>
</dbReference>
<dbReference type="GO" id="GO:0005829">
    <property type="term" value="C:cytosol"/>
    <property type="evidence" value="ECO:0007669"/>
    <property type="project" value="TreeGrafter"/>
</dbReference>
<dbReference type="STRING" id="231916.A0A409VJD8"/>
<feature type="domain" description="Glycosyl hydrolase family 92" evidence="2">
    <location>
        <begin position="311"/>
        <end position="790"/>
    </location>
</feature>
<evidence type="ECO:0000313" key="4">
    <source>
        <dbReference type="EMBL" id="PPQ66337.1"/>
    </source>
</evidence>
<organism evidence="4 5">
    <name type="scientific">Gymnopilus dilepis</name>
    <dbReference type="NCBI Taxonomy" id="231916"/>
    <lineage>
        <taxon>Eukaryota</taxon>
        <taxon>Fungi</taxon>
        <taxon>Dikarya</taxon>
        <taxon>Basidiomycota</taxon>
        <taxon>Agaricomycotina</taxon>
        <taxon>Agaricomycetes</taxon>
        <taxon>Agaricomycetidae</taxon>
        <taxon>Agaricales</taxon>
        <taxon>Agaricineae</taxon>
        <taxon>Hymenogastraceae</taxon>
        <taxon>Gymnopilus</taxon>
    </lineage>
</organism>
<reference evidence="4 5" key="1">
    <citation type="journal article" date="2018" name="Evol. Lett.">
        <title>Horizontal gene cluster transfer increased hallucinogenic mushroom diversity.</title>
        <authorList>
            <person name="Reynolds H.T."/>
            <person name="Vijayakumar V."/>
            <person name="Gluck-Thaler E."/>
            <person name="Korotkin H.B."/>
            <person name="Matheny P.B."/>
            <person name="Slot J.C."/>
        </authorList>
    </citation>
    <scope>NUCLEOTIDE SEQUENCE [LARGE SCALE GENOMIC DNA]</scope>
    <source>
        <strain evidence="4 5">SRW20</strain>
    </source>
</reference>
<dbReference type="Gene3D" id="1.20.1610.10">
    <property type="entry name" value="alpha-1,2-mannosidases domains"/>
    <property type="match status" value="1"/>
</dbReference>
<dbReference type="OrthoDB" id="449263at2759"/>
<dbReference type="InterPro" id="IPR014718">
    <property type="entry name" value="GH-type_carb-bd"/>
</dbReference>
<dbReference type="PANTHER" id="PTHR12143">
    <property type="entry name" value="PEPTIDE N-GLYCANASE PNGASE -RELATED"/>
    <property type="match status" value="1"/>
</dbReference>
<gene>
    <name evidence="4" type="ORF">CVT26_011168</name>
</gene>
<dbReference type="GO" id="GO:0030246">
    <property type="term" value="F:carbohydrate binding"/>
    <property type="evidence" value="ECO:0007669"/>
    <property type="project" value="InterPro"/>
</dbReference>
<dbReference type="EMBL" id="NHYE01005633">
    <property type="protein sequence ID" value="PPQ66337.1"/>
    <property type="molecule type" value="Genomic_DNA"/>
</dbReference>
<evidence type="ECO:0000259" key="2">
    <source>
        <dbReference type="Pfam" id="PF07971"/>
    </source>
</evidence>
<dbReference type="PANTHER" id="PTHR12143:SF25">
    <property type="entry name" value="FAMILY PROTEIN, PUTATIVE (AFU_ORTHOLOGUE AFUA_1G10790)-RELATED"/>
    <property type="match status" value="1"/>
</dbReference>
<dbReference type="InterPro" id="IPR050883">
    <property type="entry name" value="PNGase"/>
</dbReference>
<accession>A0A409VJD8</accession>
<dbReference type="GO" id="GO:0006516">
    <property type="term" value="P:glycoprotein catabolic process"/>
    <property type="evidence" value="ECO:0007669"/>
    <property type="project" value="TreeGrafter"/>
</dbReference>
<feature type="chain" id="PRO_5019069203" description="Glycoside hydrolase family 92 protein" evidence="1">
    <location>
        <begin position="24"/>
        <end position="816"/>
    </location>
</feature>
<dbReference type="Pfam" id="PF17678">
    <property type="entry name" value="Glyco_hydro_92N"/>
    <property type="match status" value="1"/>
</dbReference>
<dbReference type="GO" id="GO:0000224">
    <property type="term" value="F:peptide-N4-(N-acetyl-beta-glucosaminyl)asparagine amidase activity"/>
    <property type="evidence" value="ECO:0007669"/>
    <property type="project" value="TreeGrafter"/>
</dbReference>
<feature type="domain" description="Glycosyl hydrolase family 92 N-terminal" evidence="3">
    <location>
        <begin position="52"/>
        <end position="305"/>
    </location>
</feature>
<dbReference type="InterPro" id="IPR012939">
    <property type="entry name" value="Glyco_hydro_92"/>
</dbReference>
<proteinExistence type="predicted"/>
<keyword evidence="5" id="KW-1185">Reference proteome</keyword>
<dbReference type="Proteomes" id="UP000284706">
    <property type="component" value="Unassembled WGS sequence"/>
</dbReference>
<sequence>MQNFWATILPLILVSCCISWVEAQPSPNVQKRISQAIAAAAKNPNNIDYTAFVNPFIGTDDFGDVCPGASIPFGMVKFSPDMTGYAPAGYVTDNTQFIRGLSPLHDSGTGSSLGTYGNFEIMPLLCPGGFNTCTTRLADRERLRKNNTDDATPGYFSLTLNNSITMEATATRRAGLERFTFPSGSKPYFVLDLANDLPASFAGGNLTIDPDKGRITIGGFWGSSFGPGAFHYQAFACYDLLDGGKQKLDEYGVWTGYQAENLNAKGLGETRLNMSVNLIGGIYESGALFSFANQPKTVNIRVGVSFVSEDQACANAESEVGSSTFEEIQSQAKALWQEKLSKIEIDVAGTPANVTEMLYSSLYRASLTPNNATEETQGAFAGTTSFYFDSLYCSWDTFRTFYPLMALHSPVEFAQIVDNYIDGWRKLGWMPECRANNLPGWTQGGSSGDNIVAHFAVNYHNEAAQLGVDLNELYSALVTDGEVNPPEWNIEGREINVYKQFGFVPFAVLDVSSTGRQTREGSRTLEYSFEDFGIRQVAQLLGKTDDEAKYTNRSLSYRNVWNPNVSSQGFKGFAQKRFSNGTFAFTDPLDCSPLDNSTSRECSLEGGNVVGFYEASSWEYSWYAPHDTAHLIELMGGNTTFVNRLNHFFNTPIGYHYANHPAMTVDQIRKVVLDNFDITPAGIPGNDDQAAMASLLVFHLLGLYPVPSTTQLLVASPFTPKYTIHNSFLNVSTTVTVENFTSKSVQKKIPAGTAAYVKSVTVNGKPSASRCHVDFYDTFRLGGDIVITLTSDKSEADSCGGSVPDSISTGGFAKAR</sequence>
<dbReference type="Gene3D" id="2.70.98.10">
    <property type="match status" value="1"/>
</dbReference>
<evidence type="ECO:0000259" key="3">
    <source>
        <dbReference type="Pfam" id="PF17678"/>
    </source>
</evidence>
<evidence type="ECO:0008006" key="6">
    <source>
        <dbReference type="Google" id="ProtNLM"/>
    </source>
</evidence>
<dbReference type="Pfam" id="PF07971">
    <property type="entry name" value="Glyco_hydro_92"/>
    <property type="match status" value="1"/>
</dbReference>
<protein>
    <recommendedName>
        <fullName evidence="6">Glycoside hydrolase family 92 protein</fullName>
    </recommendedName>
</protein>
<dbReference type="GO" id="GO:0005634">
    <property type="term" value="C:nucleus"/>
    <property type="evidence" value="ECO:0007669"/>
    <property type="project" value="TreeGrafter"/>
</dbReference>
<evidence type="ECO:0000256" key="1">
    <source>
        <dbReference type="SAM" id="SignalP"/>
    </source>
</evidence>
<dbReference type="InterPro" id="IPR041371">
    <property type="entry name" value="GH92_N"/>
</dbReference>
<dbReference type="InterPro" id="IPR008928">
    <property type="entry name" value="6-hairpin_glycosidase_sf"/>
</dbReference>
<dbReference type="Gene3D" id="3.30.2080.10">
    <property type="entry name" value="GH92 mannosidase domain"/>
    <property type="match status" value="1"/>
</dbReference>
<dbReference type="GO" id="GO:0005975">
    <property type="term" value="P:carbohydrate metabolic process"/>
    <property type="evidence" value="ECO:0007669"/>
    <property type="project" value="InterPro"/>
</dbReference>
<keyword evidence="1" id="KW-0732">Signal</keyword>
<comment type="caution">
    <text evidence="4">The sequence shown here is derived from an EMBL/GenBank/DDBJ whole genome shotgun (WGS) entry which is preliminary data.</text>
</comment>
<evidence type="ECO:0000313" key="5">
    <source>
        <dbReference type="Proteomes" id="UP000284706"/>
    </source>
</evidence>
<name>A0A409VJD8_9AGAR</name>
<dbReference type="InParanoid" id="A0A409VJD8"/>
<feature type="signal peptide" evidence="1">
    <location>
        <begin position="1"/>
        <end position="23"/>
    </location>
</feature>